<feature type="region of interest" description="Disordered" evidence="2">
    <location>
        <begin position="1"/>
        <end position="27"/>
    </location>
</feature>
<evidence type="ECO:0000313" key="3">
    <source>
        <dbReference type="EMBL" id="ORX37798.1"/>
    </source>
</evidence>
<dbReference type="Pfam" id="PF04502">
    <property type="entry name" value="Saf4_Yju2"/>
    <property type="match status" value="1"/>
</dbReference>
<dbReference type="STRING" id="4999.A0A1Y1UIB8"/>
<dbReference type="PANTHER" id="PTHR12111:SF2">
    <property type="entry name" value="SPLICING FACTOR YJU2B-RELATED"/>
    <property type="match status" value="1"/>
</dbReference>
<dbReference type="InParanoid" id="A0A1Y1UIB8"/>
<comment type="similarity">
    <text evidence="1">Belongs to the CWC16 family.</text>
</comment>
<dbReference type="OrthoDB" id="360327at2759"/>
<evidence type="ECO:0008006" key="5">
    <source>
        <dbReference type="Google" id="ProtNLM"/>
    </source>
</evidence>
<dbReference type="InterPro" id="IPR007590">
    <property type="entry name" value="Saf4/Yju2"/>
</dbReference>
<protein>
    <recommendedName>
        <fullName evidence="5">CWC16 protein</fullName>
    </recommendedName>
</protein>
<evidence type="ECO:0000256" key="1">
    <source>
        <dbReference type="ARBA" id="ARBA00005595"/>
    </source>
</evidence>
<feature type="compositionally biased region" description="Polar residues" evidence="2">
    <location>
        <begin position="304"/>
        <end position="314"/>
    </location>
</feature>
<keyword evidence="4" id="KW-1185">Reference proteome</keyword>
<dbReference type="RefSeq" id="XP_021871785.1">
    <property type="nucleotide sequence ID" value="XM_022017456.1"/>
</dbReference>
<comment type="caution">
    <text evidence="3">The sequence shown here is derived from an EMBL/GenBank/DDBJ whole genome shotgun (WGS) entry which is preliminary data.</text>
</comment>
<proteinExistence type="inferred from homology"/>
<organism evidence="3 4">
    <name type="scientific">Kockovaella imperatae</name>
    <dbReference type="NCBI Taxonomy" id="4999"/>
    <lineage>
        <taxon>Eukaryota</taxon>
        <taxon>Fungi</taxon>
        <taxon>Dikarya</taxon>
        <taxon>Basidiomycota</taxon>
        <taxon>Agaricomycotina</taxon>
        <taxon>Tremellomycetes</taxon>
        <taxon>Tremellales</taxon>
        <taxon>Cuniculitremaceae</taxon>
        <taxon>Kockovaella</taxon>
    </lineage>
</organism>
<accession>A0A1Y1UIB8</accession>
<dbReference type="GO" id="GO:0005684">
    <property type="term" value="C:U2-type spliceosomal complex"/>
    <property type="evidence" value="ECO:0007669"/>
    <property type="project" value="TreeGrafter"/>
</dbReference>
<dbReference type="GO" id="GO:0071014">
    <property type="term" value="C:post-mRNA release spliceosomal complex"/>
    <property type="evidence" value="ECO:0007669"/>
    <property type="project" value="TreeGrafter"/>
</dbReference>
<dbReference type="Proteomes" id="UP000193218">
    <property type="component" value="Unassembled WGS sequence"/>
</dbReference>
<dbReference type="EMBL" id="NBSH01000005">
    <property type="protein sequence ID" value="ORX37798.1"/>
    <property type="molecule type" value="Genomic_DNA"/>
</dbReference>
<evidence type="ECO:0000256" key="2">
    <source>
        <dbReference type="SAM" id="MobiDB-lite"/>
    </source>
</evidence>
<gene>
    <name evidence="3" type="ORF">BD324DRAFT_641893</name>
</gene>
<dbReference type="FunCoup" id="A0A1Y1UIB8">
    <property type="interactions" value="326"/>
</dbReference>
<evidence type="ECO:0000313" key="4">
    <source>
        <dbReference type="Proteomes" id="UP000193218"/>
    </source>
</evidence>
<dbReference type="PANTHER" id="PTHR12111">
    <property type="entry name" value="SPLICING FACTOR YJU2"/>
    <property type="match status" value="1"/>
</dbReference>
<sequence>MQGFNRYIPPDYDPKQSSTLNKHQGKKHALGKRAKDIDKGVLVVRFELPFNIWCGSCGSHIGAGVRYNAQKRKVGNYFSTPIFAFRCKCHLCSGWFEIRTDPKNAAYVVEEGATRKDEDWNPEENGGFAVHDTEAPSAAEPPADPFAHIEKTVDQQTWAKTKTSRLTELHQASDRLFGDPYRVSSALRRKFREEKKVTLEKQGRDDDLRERYGLHEEVDLGGENVDLAREKWEAGRERAGLPVEKELDNEAEGSGVGDISVRATAGTPRPRYSAKGKNGDGISFSESLRRSTAKKYDPFDSPIPGSNGSTANGVAGLTSSLKVKGRIKDPGPIGIKIVKQAQPSASEVVAGGLLSGYGSD</sequence>
<name>A0A1Y1UIB8_9TREE</name>
<dbReference type="GO" id="GO:0000398">
    <property type="term" value="P:mRNA splicing, via spliceosome"/>
    <property type="evidence" value="ECO:0007669"/>
    <property type="project" value="InterPro"/>
</dbReference>
<dbReference type="GeneID" id="33559265"/>
<reference evidence="3 4" key="1">
    <citation type="submission" date="2017-03" db="EMBL/GenBank/DDBJ databases">
        <title>Widespread Adenine N6-methylation of Active Genes in Fungi.</title>
        <authorList>
            <consortium name="DOE Joint Genome Institute"/>
            <person name="Mondo S.J."/>
            <person name="Dannebaum R.O."/>
            <person name="Kuo R.C."/>
            <person name="Louie K.B."/>
            <person name="Bewick A.J."/>
            <person name="Labutti K."/>
            <person name="Haridas S."/>
            <person name="Kuo A."/>
            <person name="Salamov A."/>
            <person name="Ahrendt S.R."/>
            <person name="Lau R."/>
            <person name="Bowen B.P."/>
            <person name="Lipzen A."/>
            <person name="Sullivan W."/>
            <person name="Andreopoulos W.B."/>
            <person name="Clum A."/>
            <person name="Lindquist E."/>
            <person name="Daum C."/>
            <person name="Northen T.R."/>
            <person name="Ramamoorthy G."/>
            <person name="Schmitz R.J."/>
            <person name="Gryganskyi A."/>
            <person name="Culley D."/>
            <person name="Magnuson J."/>
            <person name="James T.Y."/>
            <person name="O'Malley M.A."/>
            <person name="Stajich J.E."/>
            <person name="Spatafora J.W."/>
            <person name="Visel A."/>
            <person name="Grigoriev I.V."/>
        </authorList>
    </citation>
    <scope>NUCLEOTIDE SEQUENCE [LARGE SCALE GENOMIC DNA]</scope>
    <source>
        <strain evidence="3 4">NRRL Y-17943</strain>
    </source>
</reference>
<feature type="region of interest" description="Disordered" evidence="2">
    <location>
        <begin position="115"/>
        <end position="144"/>
    </location>
</feature>
<feature type="region of interest" description="Disordered" evidence="2">
    <location>
        <begin position="248"/>
        <end position="314"/>
    </location>
</feature>
<dbReference type="AlphaFoldDB" id="A0A1Y1UIB8"/>